<dbReference type="PANTHER" id="PTHR43663">
    <property type="entry name" value="CHROMATE TRANSPORT PROTEIN-RELATED"/>
    <property type="match status" value="1"/>
</dbReference>
<keyword evidence="5 7" id="KW-1133">Transmembrane helix</keyword>
<comment type="subcellular location">
    <subcellularLocation>
        <location evidence="1">Cell membrane</location>
        <topology evidence="1">Multi-pass membrane protein</topology>
    </subcellularLocation>
</comment>
<keyword evidence="4 7" id="KW-0812">Transmembrane</keyword>
<comment type="caution">
    <text evidence="8">The sequence shown here is derived from an EMBL/GenBank/DDBJ whole genome shotgun (WGS) entry which is preliminary data.</text>
</comment>
<dbReference type="Proteomes" id="UP001595530">
    <property type="component" value="Unassembled WGS sequence"/>
</dbReference>
<organism evidence="8 9">
    <name type="scientific">Undibacterium arcticum</name>
    <dbReference type="NCBI Taxonomy" id="1762892"/>
    <lineage>
        <taxon>Bacteria</taxon>
        <taxon>Pseudomonadati</taxon>
        <taxon>Pseudomonadota</taxon>
        <taxon>Betaproteobacteria</taxon>
        <taxon>Burkholderiales</taxon>
        <taxon>Oxalobacteraceae</taxon>
        <taxon>Undibacterium</taxon>
    </lineage>
</organism>
<evidence type="ECO:0000256" key="2">
    <source>
        <dbReference type="ARBA" id="ARBA00005262"/>
    </source>
</evidence>
<feature type="transmembrane region" description="Helical" evidence="7">
    <location>
        <begin position="138"/>
        <end position="154"/>
    </location>
</feature>
<dbReference type="InterPro" id="IPR003370">
    <property type="entry name" value="Chromate_transpt"/>
</dbReference>
<feature type="transmembrane region" description="Helical" evidence="7">
    <location>
        <begin position="47"/>
        <end position="72"/>
    </location>
</feature>
<feature type="transmembrane region" description="Helical" evidence="7">
    <location>
        <begin position="115"/>
        <end position="132"/>
    </location>
</feature>
<accession>A0ABV7F3S6</accession>
<evidence type="ECO:0000256" key="1">
    <source>
        <dbReference type="ARBA" id="ARBA00004651"/>
    </source>
</evidence>
<keyword evidence="6 7" id="KW-0472">Membrane</keyword>
<name>A0ABV7F3S6_9BURK</name>
<evidence type="ECO:0000256" key="4">
    <source>
        <dbReference type="ARBA" id="ARBA00022692"/>
    </source>
</evidence>
<proteinExistence type="inferred from homology"/>
<protein>
    <submittedName>
        <fullName evidence="8">Chromate transporter</fullName>
    </submittedName>
</protein>
<dbReference type="PANTHER" id="PTHR43663:SF1">
    <property type="entry name" value="CHROMATE TRANSPORTER"/>
    <property type="match status" value="1"/>
</dbReference>
<sequence>MSISELSDMTLHMALLSLMAIGGVTAVLPDIHRYVVDAQGWMSSEQFAALFALSQAAPGPNALFITLFGLQMAGLPGAFGATLGMFGPSSLLAYHAVGWADLFAHTRWLNAFRRGMAPITVGLALSSGVLLARAVDTSLSSVVLTGATVVVVLMRSRWNPLWLIIAGALFGLAG</sequence>
<keyword evidence="9" id="KW-1185">Reference proteome</keyword>
<reference evidence="9" key="1">
    <citation type="journal article" date="2019" name="Int. J. Syst. Evol. Microbiol.">
        <title>The Global Catalogue of Microorganisms (GCM) 10K type strain sequencing project: providing services to taxonomists for standard genome sequencing and annotation.</title>
        <authorList>
            <consortium name="The Broad Institute Genomics Platform"/>
            <consortium name="The Broad Institute Genome Sequencing Center for Infectious Disease"/>
            <person name="Wu L."/>
            <person name="Ma J."/>
        </authorList>
    </citation>
    <scope>NUCLEOTIDE SEQUENCE [LARGE SCALE GENOMIC DNA]</scope>
    <source>
        <strain evidence="9">KCTC 42986</strain>
    </source>
</reference>
<comment type="similarity">
    <text evidence="2">Belongs to the chromate ion transporter (CHR) (TC 2.A.51) family.</text>
</comment>
<evidence type="ECO:0000256" key="3">
    <source>
        <dbReference type="ARBA" id="ARBA00022475"/>
    </source>
</evidence>
<dbReference type="EMBL" id="JBHRTP010000040">
    <property type="protein sequence ID" value="MFC3108951.1"/>
    <property type="molecule type" value="Genomic_DNA"/>
</dbReference>
<feature type="transmembrane region" description="Helical" evidence="7">
    <location>
        <begin position="12"/>
        <end position="35"/>
    </location>
</feature>
<keyword evidence="3" id="KW-1003">Cell membrane</keyword>
<evidence type="ECO:0000313" key="8">
    <source>
        <dbReference type="EMBL" id="MFC3108951.1"/>
    </source>
</evidence>
<dbReference type="RefSeq" id="WP_390323531.1">
    <property type="nucleotide sequence ID" value="NZ_JBHRTP010000040.1"/>
</dbReference>
<dbReference type="Pfam" id="PF02417">
    <property type="entry name" value="Chromate_transp"/>
    <property type="match status" value="1"/>
</dbReference>
<evidence type="ECO:0000256" key="6">
    <source>
        <dbReference type="ARBA" id="ARBA00023136"/>
    </source>
</evidence>
<feature type="transmembrane region" description="Helical" evidence="7">
    <location>
        <begin position="78"/>
        <end position="103"/>
    </location>
</feature>
<evidence type="ECO:0000256" key="7">
    <source>
        <dbReference type="SAM" id="Phobius"/>
    </source>
</evidence>
<evidence type="ECO:0000256" key="5">
    <source>
        <dbReference type="ARBA" id="ARBA00022989"/>
    </source>
</evidence>
<evidence type="ECO:0000313" key="9">
    <source>
        <dbReference type="Proteomes" id="UP001595530"/>
    </source>
</evidence>
<dbReference type="InterPro" id="IPR052518">
    <property type="entry name" value="CHR_Transporter"/>
</dbReference>
<gene>
    <name evidence="8" type="ORF">ACFOFO_13445</name>
</gene>